<feature type="domain" description="SseB protein N-terminal" evidence="1">
    <location>
        <begin position="75"/>
        <end position="157"/>
    </location>
</feature>
<dbReference type="RefSeq" id="WP_013659198.1">
    <property type="nucleotide sequence ID" value="NC_015275.1"/>
</dbReference>
<dbReference type="InterPro" id="IPR009839">
    <property type="entry name" value="SseB_N"/>
</dbReference>
<dbReference type="KEGG" id="cle:Clole_4258"/>
<dbReference type="Proteomes" id="UP000008467">
    <property type="component" value="Chromosome"/>
</dbReference>
<gene>
    <name evidence="2" type="ordered locus">Clole_4258</name>
</gene>
<evidence type="ECO:0000259" key="1">
    <source>
        <dbReference type="Pfam" id="PF07179"/>
    </source>
</evidence>
<dbReference type="STRING" id="642492.Clole_4258"/>
<dbReference type="HOGENOM" id="CLU_1599771_0_0_9"/>
<evidence type="ECO:0000313" key="2">
    <source>
        <dbReference type="EMBL" id="ADZ85929.1"/>
    </source>
</evidence>
<organism evidence="2 3">
    <name type="scientific">Cellulosilyticum lentocellum (strain ATCC 49066 / DSM 5427 / NCIMB 11756 / RHM5)</name>
    <name type="common">Clostridium lentocellum</name>
    <dbReference type="NCBI Taxonomy" id="642492"/>
    <lineage>
        <taxon>Bacteria</taxon>
        <taxon>Bacillati</taxon>
        <taxon>Bacillota</taxon>
        <taxon>Clostridia</taxon>
        <taxon>Lachnospirales</taxon>
        <taxon>Cellulosilyticaceae</taxon>
        <taxon>Cellulosilyticum</taxon>
    </lineage>
</organism>
<keyword evidence="3" id="KW-1185">Reference proteome</keyword>
<accession>F2JNP0</accession>
<name>F2JNP0_CELLD</name>
<evidence type="ECO:0000313" key="3">
    <source>
        <dbReference type="Proteomes" id="UP000008467"/>
    </source>
</evidence>
<reference evidence="2 3" key="1">
    <citation type="journal article" date="2011" name="J. Bacteriol.">
        <title>Complete genome sequence of the cellulose-degrading bacterium Cellulosilyticum lentocellum.</title>
        <authorList>
            <consortium name="US DOE Joint Genome Institute"/>
            <person name="Miller D.A."/>
            <person name="Suen G."/>
            <person name="Bruce D."/>
            <person name="Copeland A."/>
            <person name="Cheng J.F."/>
            <person name="Detter C."/>
            <person name="Goodwin L.A."/>
            <person name="Han C.S."/>
            <person name="Hauser L.J."/>
            <person name="Land M.L."/>
            <person name="Lapidus A."/>
            <person name="Lucas S."/>
            <person name="Meincke L."/>
            <person name="Pitluck S."/>
            <person name="Tapia R."/>
            <person name="Teshima H."/>
            <person name="Woyke T."/>
            <person name="Fox B.G."/>
            <person name="Angert E.R."/>
            <person name="Currie C.R."/>
        </authorList>
    </citation>
    <scope>NUCLEOTIDE SEQUENCE [LARGE SCALE GENOMIC DNA]</scope>
    <source>
        <strain evidence="3">ATCC 49066 / DSM 5427 / NCIMB 11756 / RHM5</strain>
    </source>
</reference>
<proteinExistence type="predicted"/>
<dbReference type="Pfam" id="PF07179">
    <property type="entry name" value="SseB"/>
    <property type="match status" value="1"/>
</dbReference>
<dbReference type="AlphaFoldDB" id="F2JNP0"/>
<dbReference type="EMBL" id="CP002582">
    <property type="protein sequence ID" value="ADZ85929.1"/>
    <property type="molecule type" value="Genomic_DNA"/>
</dbReference>
<protein>
    <recommendedName>
        <fullName evidence="1">SseB protein N-terminal domain-containing protein</fullName>
    </recommendedName>
</protein>
<sequence length="166" mass="19168">MYNFYNLNPNHSSPETSNHVTLDINLPLHNDTFYELFNIYADHPTEENQDKLGSYLNTINYLIGFFPSDNSAENSTQITISKYDDLHLLICSTKEREVYLPAFTTTTELQSWCKESINTISVPAEWLWKFVLSQNNFSGIVINPGSIGWTINYDHIRSLLDDIIHD</sequence>